<protein>
    <submittedName>
        <fullName evidence="1">Uncharacterized protein</fullName>
    </submittedName>
</protein>
<gene>
    <name evidence="1" type="ORF">M9H77_08244</name>
</gene>
<evidence type="ECO:0000313" key="1">
    <source>
        <dbReference type="EMBL" id="KAI5677294.1"/>
    </source>
</evidence>
<name>A0ACC0BXI0_CATRO</name>
<sequence length="473" mass="53259">MGPPPFQQPQGIGIVTRILHLLENCCRSQGHLHQIQAQIILHNLHSNTNVGYHFISACKFLGLLNYPFLLYTINTPKPHTFICNQLIRAFSHSHAHRFSISIYSQMHKNSVSPNNYTFPFILKSLSALKSFKQGKSVHAQIVKLGHLTDIYVQNSLLSLYASCGEMALCRYVFDEMSIRDVVSWTTIITGYRESGKSGDALFVFEQMLSVGVEPNRVTMVNALSACASSGALNVGVWIHEFMKRRAWKLDVILGTSLIDMYGMNGRMEDGLKVFQTMEEKNVLTWNALIKGLALAKNGHEAVWWFCRMEEERAEPDEVTLIGVLCACVHSGLVQKGRDIFSSLLGGKYGFAPGVKHYACMVDLFSRSGYLEDAIRIIKEMPFEATRTIWGSFLSGCRAHGNLDLSELAAWKLVQLAPESPVYYVVLSNLYAEMGKWDHVEKIRRLMKEMELNKDLGSSSVELEHQEDVLKLTA</sequence>
<comment type="caution">
    <text evidence="1">The sequence shown here is derived from an EMBL/GenBank/DDBJ whole genome shotgun (WGS) entry which is preliminary data.</text>
</comment>
<dbReference type="Proteomes" id="UP001060085">
    <property type="component" value="Linkage Group LG02"/>
</dbReference>
<organism evidence="1 2">
    <name type="scientific">Catharanthus roseus</name>
    <name type="common">Madagascar periwinkle</name>
    <name type="synonym">Vinca rosea</name>
    <dbReference type="NCBI Taxonomy" id="4058"/>
    <lineage>
        <taxon>Eukaryota</taxon>
        <taxon>Viridiplantae</taxon>
        <taxon>Streptophyta</taxon>
        <taxon>Embryophyta</taxon>
        <taxon>Tracheophyta</taxon>
        <taxon>Spermatophyta</taxon>
        <taxon>Magnoliopsida</taxon>
        <taxon>eudicotyledons</taxon>
        <taxon>Gunneridae</taxon>
        <taxon>Pentapetalae</taxon>
        <taxon>asterids</taxon>
        <taxon>lamiids</taxon>
        <taxon>Gentianales</taxon>
        <taxon>Apocynaceae</taxon>
        <taxon>Rauvolfioideae</taxon>
        <taxon>Vinceae</taxon>
        <taxon>Catharanthinae</taxon>
        <taxon>Catharanthus</taxon>
    </lineage>
</organism>
<keyword evidence="2" id="KW-1185">Reference proteome</keyword>
<proteinExistence type="predicted"/>
<evidence type="ECO:0000313" key="2">
    <source>
        <dbReference type="Proteomes" id="UP001060085"/>
    </source>
</evidence>
<accession>A0ACC0BXI0</accession>
<reference evidence="2" key="1">
    <citation type="journal article" date="2023" name="Nat. Plants">
        <title>Single-cell RNA sequencing provides a high-resolution roadmap for understanding the multicellular compartmentation of specialized metabolism.</title>
        <authorList>
            <person name="Sun S."/>
            <person name="Shen X."/>
            <person name="Li Y."/>
            <person name="Li Y."/>
            <person name="Wang S."/>
            <person name="Li R."/>
            <person name="Zhang H."/>
            <person name="Shen G."/>
            <person name="Guo B."/>
            <person name="Wei J."/>
            <person name="Xu J."/>
            <person name="St-Pierre B."/>
            <person name="Chen S."/>
            <person name="Sun C."/>
        </authorList>
    </citation>
    <scope>NUCLEOTIDE SEQUENCE [LARGE SCALE GENOMIC DNA]</scope>
</reference>
<dbReference type="EMBL" id="CM044702">
    <property type="protein sequence ID" value="KAI5677294.1"/>
    <property type="molecule type" value="Genomic_DNA"/>
</dbReference>